<dbReference type="EMBL" id="DSOV01000006">
    <property type="protein sequence ID" value="HEN41029.1"/>
    <property type="molecule type" value="Genomic_DNA"/>
</dbReference>
<evidence type="ECO:0000256" key="1">
    <source>
        <dbReference type="SAM" id="Phobius"/>
    </source>
</evidence>
<keyword evidence="1" id="KW-1133">Transmembrane helix</keyword>
<name>A0A831UEK4_GEOME</name>
<dbReference type="AlphaFoldDB" id="A0A831UEK4"/>
<sequence>MAEFVKPAYLAFLLVIVVPGVAGGILAANRARNFVGWSILCAVFPIFLLVIYFHKPLREVEGKFWRCRSCSEFLKWREDSCRYCGTPRATPR</sequence>
<proteinExistence type="predicted"/>
<keyword evidence="1" id="KW-0472">Membrane</keyword>
<accession>A0A831UEK4</accession>
<organism evidence="2">
    <name type="scientific">Geobacter metallireducens</name>
    <dbReference type="NCBI Taxonomy" id="28232"/>
    <lineage>
        <taxon>Bacteria</taxon>
        <taxon>Pseudomonadati</taxon>
        <taxon>Thermodesulfobacteriota</taxon>
        <taxon>Desulfuromonadia</taxon>
        <taxon>Geobacterales</taxon>
        <taxon>Geobacteraceae</taxon>
        <taxon>Geobacter</taxon>
    </lineage>
</organism>
<feature type="transmembrane region" description="Helical" evidence="1">
    <location>
        <begin position="7"/>
        <end position="28"/>
    </location>
</feature>
<comment type="caution">
    <text evidence="2">The sequence shown here is derived from an EMBL/GenBank/DDBJ whole genome shotgun (WGS) entry which is preliminary data.</text>
</comment>
<protein>
    <recommendedName>
        <fullName evidence="3">Zinc ribbon domain-containing protein</fullName>
    </recommendedName>
</protein>
<evidence type="ECO:0000313" key="2">
    <source>
        <dbReference type="EMBL" id="HEN41029.1"/>
    </source>
</evidence>
<feature type="transmembrane region" description="Helical" evidence="1">
    <location>
        <begin position="34"/>
        <end position="53"/>
    </location>
</feature>
<gene>
    <name evidence="2" type="ORF">ENQ87_01450</name>
</gene>
<reference evidence="2" key="1">
    <citation type="journal article" date="2020" name="mSystems">
        <title>Genome- and Community-Level Interaction Insights into Carbon Utilization and Element Cycling Functions of Hydrothermarchaeota in Hydrothermal Sediment.</title>
        <authorList>
            <person name="Zhou Z."/>
            <person name="Liu Y."/>
            <person name="Xu W."/>
            <person name="Pan J."/>
            <person name="Luo Z.H."/>
            <person name="Li M."/>
        </authorList>
    </citation>
    <scope>NUCLEOTIDE SEQUENCE [LARGE SCALE GENOMIC DNA]</scope>
    <source>
        <strain evidence="2">SpSt-349</strain>
    </source>
</reference>
<keyword evidence="1" id="KW-0812">Transmembrane</keyword>
<evidence type="ECO:0008006" key="3">
    <source>
        <dbReference type="Google" id="ProtNLM"/>
    </source>
</evidence>